<keyword evidence="3" id="KW-1185">Reference proteome</keyword>
<feature type="non-terminal residue" evidence="2">
    <location>
        <position position="1"/>
    </location>
</feature>
<evidence type="ECO:0000313" key="2">
    <source>
        <dbReference type="EMBL" id="TVU49828.1"/>
    </source>
</evidence>
<feature type="region of interest" description="Disordered" evidence="1">
    <location>
        <begin position="345"/>
        <end position="364"/>
    </location>
</feature>
<accession>A0A5J9WNR1</accession>
<name>A0A5J9WNR1_9POAL</name>
<evidence type="ECO:0000256" key="1">
    <source>
        <dbReference type="SAM" id="MobiDB-lite"/>
    </source>
</evidence>
<sequence>MPPTTLGPDGEEDWLPPNHRDTAGKKASLCRLIGTPAVLPAAASGRALEVMEVEAIDSTAKFGDQQQTAINPSKGIEASNQKISHGFPGANTLTPLNLDQSNNEQREGTPVEEDANGDNNKGHQANNHEGKQGADHTGAGESTNRQPSSTATNGKPEEAPVITKLKTNLQPTAIKGGVPRPAQRRRLPEKKGRSQIGPRKKRLLLAKRGFERELGSFRKMVLPDALGPRLGSWEGTEDDRGEEGGMRAASGWPSSALCAHARAVQQQQRGCEAGVQREKQGRRRTGGRAAADIADPKTLTSQSSPELAESIAVVSPSRKLNLQRFLFSSCPLIITIDVAARSLKDADDRHPQLPLKDTTEPSPTLANPLAPFGCCLAQMGATAGKMAPTRLTARMSTGGGVPCRQLAPRIPRRNNEVSDACRSETFHSRGEEGVVPRRLMEMLTHLGIRQQPQYHIKRRPRPRRHEWSATVNIYANGRLLRTHKSPAWRATRADAVDDAAWEALTGQCYTHWRELTDTRFEYTPRRRSGTAEFTRATLGGFMLAEQSIENLDTCMEVTARFQQLQMELQDVRDQLTHTEAELKAARRALNQNNDDSSDHSTWTATSPSRRPVRCPPTPSDSEPRAAADIADPKTLTSQSSPELAESIAVVSPSRKLNLQRFLFSSCPLIITIDVAARSLKDADDRHPQLPLKDTTEPSPTLANPLEIGDVTCASRMAAGKVEAGGGGCGTAEAKPWLGPCQRREGGAGRGRGATVESASPHLLRKRT</sequence>
<comment type="caution">
    <text evidence="2">The sequence shown here is derived from an EMBL/GenBank/DDBJ whole genome shotgun (WGS) entry which is preliminary data.</text>
</comment>
<feature type="compositionally biased region" description="Polar residues" evidence="1">
    <location>
        <begin position="589"/>
        <end position="608"/>
    </location>
</feature>
<dbReference type="EMBL" id="RWGY01000002">
    <property type="protein sequence ID" value="TVU49828.1"/>
    <property type="molecule type" value="Genomic_DNA"/>
</dbReference>
<reference evidence="2 3" key="1">
    <citation type="journal article" date="2019" name="Sci. Rep.">
        <title>A high-quality genome of Eragrostis curvula grass provides insights into Poaceae evolution and supports new strategies to enhance forage quality.</title>
        <authorList>
            <person name="Carballo J."/>
            <person name="Santos B.A.C.M."/>
            <person name="Zappacosta D."/>
            <person name="Garbus I."/>
            <person name="Selva J.P."/>
            <person name="Gallo C.A."/>
            <person name="Diaz A."/>
            <person name="Albertini E."/>
            <person name="Caccamo M."/>
            <person name="Echenique V."/>
        </authorList>
    </citation>
    <scope>NUCLEOTIDE SEQUENCE [LARGE SCALE GENOMIC DNA]</scope>
    <source>
        <strain evidence="3">cv. Victoria</strain>
        <tissue evidence="2">Leaf</tissue>
    </source>
</reference>
<feature type="region of interest" description="Disordered" evidence="1">
    <location>
        <begin position="588"/>
        <end position="642"/>
    </location>
</feature>
<organism evidence="2 3">
    <name type="scientific">Eragrostis curvula</name>
    <name type="common">weeping love grass</name>
    <dbReference type="NCBI Taxonomy" id="38414"/>
    <lineage>
        <taxon>Eukaryota</taxon>
        <taxon>Viridiplantae</taxon>
        <taxon>Streptophyta</taxon>
        <taxon>Embryophyta</taxon>
        <taxon>Tracheophyta</taxon>
        <taxon>Spermatophyta</taxon>
        <taxon>Magnoliopsida</taxon>
        <taxon>Liliopsida</taxon>
        <taxon>Poales</taxon>
        <taxon>Poaceae</taxon>
        <taxon>PACMAD clade</taxon>
        <taxon>Chloridoideae</taxon>
        <taxon>Eragrostideae</taxon>
        <taxon>Eragrostidinae</taxon>
        <taxon>Eragrostis</taxon>
    </lineage>
</organism>
<feature type="region of interest" description="Disordered" evidence="1">
    <location>
        <begin position="1"/>
        <end position="23"/>
    </location>
</feature>
<dbReference type="AlphaFoldDB" id="A0A5J9WNR1"/>
<proteinExistence type="predicted"/>
<feature type="compositionally biased region" description="Polar residues" evidence="1">
    <location>
        <begin position="91"/>
        <end position="103"/>
    </location>
</feature>
<gene>
    <name evidence="2" type="ORF">EJB05_01166</name>
</gene>
<dbReference type="Gramene" id="TVU49828">
    <property type="protein sequence ID" value="TVU49828"/>
    <property type="gene ID" value="EJB05_01166"/>
</dbReference>
<feature type="compositionally biased region" description="Polar residues" evidence="1">
    <location>
        <begin position="140"/>
        <end position="153"/>
    </location>
</feature>
<dbReference type="Proteomes" id="UP000324897">
    <property type="component" value="Chromosome 6"/>
</dbReference>
<protein>
    <submittedName>
        <fullName evidence="2">Uncharacterized protein</fullName>
    </submittedName>
</protein>
<evidence type="ECO:0000313" key="3">
    <source>
        <dbReference type="Proteomes" id="UP000324897"/>
    </source>
</evidence>
<feature type="region of interest" description="Disordered" evidence="1">
    <location>
        <begin position="723"/>
        <end position="767"/>
    </location>
</feature>
<feature type="region of interest" description="Disordered" evidence="1">
    <location>
        <begin position="231"/>
        <end position="251"/>
    </location>
</feature>
<feature type="region of interest" description="Disordered" evidence="1">
    <location>
        <begin position="79"/>
        <end position="200"/>
    </location>
</feature>
<feature type="region of interest" description="Disordered" evidence="1">
    <location>
        <begin position="269"/>
        <end position="306"/>
    </location>
</feature>